<evidence type="ECO:0000313" key="10">
    <source>
        <dbReference type="Proteomes" id="UP001601992"/>
    </source>
</evidence>
<dbReference type="InterPro" id="IPR045621">
    <property type="entry name" value="BPD_transp_1_N"/>
</dbReference>
<evidence type="ECO:0000256" key="5">
    <source>
        <dbReference type="ARBA" id="ARBA00022989"/>
    </source>
</evidence>
<dbReference type="PROSITE" id="PS50928">
    <property type="entry name" value="ABC_TM1"/>
    <property type="match status" value="1"/>
</dbReference>
<gene>
    <name evidence="9" type="ORF">ACFYXQ_02445</name>
</gene>
<dbReference type="PANTHER" id="PTHR43163:SF6">
    <property type="entry name" value="DIPEPTIDE TRANSPORT SYSTEM PERMEASE PROTEIN DPPB-RELATED"/>
    <property type="match status" value="1"/>
</dbReference>
<dbReference type="Pfam" id="PF00528">
    <property type="entry name" value="BPD_transp_1"/>
    <property type="match status" value="1"/>
</dbReference>
<feature type="transmembrane region" description="Helical" evidence="7">
    <location>
        <begin position="12"/>
        <end position="35"/>
    </location>
</feature>
<name>A0ABW6RRI8_9NOCA</name>
<feature type="transmembrane region" description="Helical" evidence="7">
    <location>
        <begin position="312"/>
        <end position="331"/>
    </location>
</feature>
<feature type="transmembrane region" description="Helical" evidence="7">
    <location>
        <begin position="263"/>
        <end position="285"/>
    </location>
</feature>
<dbReference type="RefSeq" id="WP_083895395.1">
    <property type="nucleotide sequence ID" value="NZ_JBIAQY010000001.1"/>
</dbReference>
<keyword evidence="6 7" id="KW-0472">Membrane</keyword>
<keyword evidence="2 7" id="KW-0813">Transport</keyword>
<protein>
    <submittedName>
        <fullName evidence="9">ABC transporter permease</fullName>
    </submittedName>
</protein>
<organism evidence="9 10">
    <name type="scientific">Nocardia jiangxiensis</name>
    <dbReference type="NCBI Taxonomy" id="282685"/>
    <lineage>
        <taxon>Bacteria</taxon>
        <taxon>Bacillati</taxon>
        <taxon>Actinomycetota</taxon>
        <taxon>Actinomycetes</taxon>
        <taxon>Mycobacteriales</taxon>
        <taxon>Nocardiaceae</taxon>
        <taxon>Nocardia</taxon>
    </lineage>
</organism>
<dbReference type="Proteomes" id="UP001601992">
    <property type="component" value="Unassembled WGS sequence"/>
</dbReference>
<proteinExistence type="inferred from homology"/>
<keyword evidence="3" id="KW-1003">Cell membrane</keyword>
<comment type="similarity">
    <text evidence="7">Belongs to the binding-protein-dependent transport system permease family.</text>
</comment>
<feature type="transmembrane region" description="Helical" evidence="7">
    <location>
        <begin position="142"/>
        <end position="163"/>
    </location>
</feature>
<dbReference type="SUPFAM" id="SSF161098">
    <property type="entry name" value="MetI-like"/>
    <property type="match status" value="1"/>
</dbReference>
<dbReference type="CDD" id="cd06261">
    <property type="entry name" value="TM_PBP2"/>
    <property type="match status" value="1"/>
</dbReference>
<keyword evidence="4 7" id="KW-0812">Transmembrane</keyword>
<dbReference type="InterPro" id="IPR000515">
    <property type="entry name" value="MetI-like"/>
</dbReference>
<dbReference type="PANTHER" id="PTHR43163">
    <property type="entry name" value="DIPEPTIDE TRANSPORT SYSTEM PERMEASE PROTEIN DPPB-RELATED"/>
    <property type="match status" value="1"/>
</dbReference>
<feature type="transmembrane region" description="Helical" evidence="7">
    <location>
        <begin position="109"/>
        <end position="130"/>
    </location>
</feature>
<keyword evidence="5 7" id="KW-1133">Transmembrane helix</keyword>
<evidence type="ECO:0000256" key="7">
    <source>
        <dbReference type="RuleBase" id="RU363032"/>
    </source>
</evidence>
<evidence type="ECO:0000256" key="6">
    <source>
        <dbReference type="ARBA" id="ARBA00023136"/>
    </source>
</evidence>
<keyword evidence="10" id="KW-1185">Reference proteome</keyword>
<evidence type="ECO:0000256" key="3">
    <source>
        <dbReference type="ARBA" id="ARBA00022475"/>
    </source>
</evidence>
<dbReference type="Gene3D" id="1.10.3720.10">
    <property type="entry name" value="MetI-like"/>
    <property type="match status" value="1"/>
</dbReference>
<comment type="caution">
    <text evidence="9">The sequence shown here is derived from an EMBL/GenBank/DDBJ whole genome shotgun (WGS) entry which is preliminary data.</text>
</comment>
<reference evidence="9 10" key="1">
    <citation type="submission" date="2024-10" db="EMBL/GenBank/DDBJ databases">
        <title>The Natural Products Discovery Center: Release of the First 8490 Sequenced Strains for Exploring Actinobacteria Biosynthetic Diversity.</title>
        <authorList>
            <person name="Kalkreuter E."/>
            <person name="Kautsar S.A."/>
            <person name="Yang D."/>
            <person name="Bader C.D."/>
            <person name="Teijaro C.N."/>
            <person name="Fluegel L."/>
            <person name="Davis C.M."/>
            <person name="Simpson J.R."/>
            <person name="Lauterbach L."/>
            <person name="Steele A.D."/>
            <person name="Gui C."/>
            <person name="Meng S."/>
            <person name="Li G."/>
            <person name="Viehrig K."/>
            <person name="Ye F."/>
            <person name="Su P."/>
            <person name="Kiefer A.F."/>
            <person name="Nichols A."/>
            <person name="Cepeda A.J."/>
            <person name="Yan W."/>
            <person name="Fan B."/>
            <person name="Jiang Y."/>
            <person name="Adhikari A."/>
            <person name="Zheng C.-J."/>
            <person name="Schuster L."/>
            <person name="Cowan T.M."/>
            <person name="Smanski M.J."/>
            <person name="Chevrette M.G."/>
            <person name="De Carvalho L.P.S."/>
            <person name="Shen B."/>
        </authorList>
    </citation>
    <scope>NUCLEOTIDE SEQUENCE [LARGE SCALE GENOMIC DNA]</scope>
    <source>
        <strain evidence="9 10">NPDC002593</strain>
    </source>
</reference>
<evidence type="ECO:0000256" key="1">
    <source>
        <dbReference type="ARBA" id="ARBA00004651"/>
    </source>
</evidence>
<dbReference type="Pfam" id="PF19300">
    <property type="entry name" value="BPD_transp_1_N"/>
    <property type="match status" value="1"/>
</dbReference>
<evidence type="ECO:0000259" key="8">
    <source>
        <dbReference type="PROSITE" id="PS50928"/>
    </source>
</evidence>
<accession>A0ABW6RRI8</accession>
<evidence type="ECO:0000256" key="4">
    <source>
        <dbReference type="ARBA" id="ARBA00022692"/>
    </source>
</evidence>
<dbReference type="InterPro" id="IPR035906">
    <property type="entry name" value="MetI-like_sf"/>
</dbReference>
<evidence type="ECO:0000256" key="2">
    <source>
        <dbReference type="ARBA" id="ARBA00022448"/>
    </source>
</evidence>
<sequence>MMRNRFVQAGLFVLRRVAGGVGTLAVLATVVFFLLKAVPGDEARVAAGASATPDQVAAARARLGLDSSLWTQFLRFLGRIVRGDLGVSSSTHGSVGASIVDLLPGTTELVVVSVVISVITAVPLAMLSALRGSGAWDSTRRVTVIVLAGMPIFWLALMVQFLLGTKLQLFPISGQLSIGYSVPRVTGAPTLDALLSGDFAAAQDAFAHLVLPAVVLAVPQAGLLYRVTRAEILRVLTRQHVTVARAAGVGRARLIRTHVLPPALTPVLFLVGIDFGTLFGAAILVESVFGRQGIGAMMTNAMAQKDTLSVEGGVLVIGLIVVLSSLVVDIVQMIRDPRVRAAELAR</sequence>
<feature type="domain" description="ABC transmembrane type-1" evidence="8">
    <location>
        <begin position="103"/>
        <end position="332"/>
    </location>
</feature>
<dbReference type="EMBL" id="JBIAQY010000001">
    <property type="protein sequence ID" value="MFF3566620.1"/>
    <property type="molecule type" value="Genomic_DNA"/>
</dbReference>
<feature type="transmembrane region" description="Helical" evidence="7">
    <location>
        <begin position="205"/>
        <end position="225"/>
    </location>
</feature>
<evidence type="ECO:0000313" key="9">
    <source>
        <dbReference type="EMBL" id="MFF3566620.1"/>
    </source>
</evidence>
<comment type="subcellular location">
    <subcellularLocation>
        <location evidence="1 7">Cell membrane</location>
        <topology evidence="1 7">Multi-pass membrane protein</topology>
    </subcellularLocation>
</comment>